<reference evidence="12" key="1">
    <citation type="submission" date="2023-03" db="EMBL/GenBank/DDBJ databases">
        <authorList>
            <person name="Steffen K."/>
            <person name="Cardenas P."/>
        </authorList>
    </citation>
    <scope>NUCLEOTIDE SEQUENCE</scope>
</reference>
<evidence type="ECO:0000256" key="9">
    <source>
        <dbReference type="ARBA" id="ARBA00023242"/>
    </source>
</evidence>
<keyword evidence="9" id="KW-0539">Nucleus</keyword>
<keyword evidence="5" id="KW-0479">Metal-binding</keyword>
<dbReference type="PROSITE" id="PS50171">
    <property type="entry name" value="ZF_MATRIN"/>
    <property type="match status" value="1"/>
</dbReference>
<dbReference type="GO" id="GO:0000398">
    <property type="term" value="P:mRNA splicing, via spliceosome"/>
    <property type="evidence" value="ECO:0007669"/>
    <property type="project" value="InterPro"/>
</dbReference>
<comment type="similarity">
    <text evidence="2">Belongs to the SF3A3 family.</text>
</comment>
<dbReference type="GO" id="GO:0008270">
    <property type="term" value="F:zinc ion binding"/>
    <property type="evidence" value="ECO:0007669"/>
    <property type="project" value="UniProtKB-KW"/>
</dbReference>
<keyword evidence="3" id="KW-0597">Phosphoprotein</keyword>
<evidence type="ECO:0000256" key="10">
    <source>
        <dbReference type="SAM" id="MobiDB-lite"/>
    </source>
</evidence>
<evidence type="ECO:0000313" key="12">
    <source>
        <dbReference type="EMBL" id="CAI8044397.1"/>
    </source>
</evidence>
<dbReference type="PANTHER" id="PTHR12786">
    <property type="entry name" value="SPLICING FACTOR SF3A-RELATED"/>
    <property type="match status" value="1"/>
</dbReference>
<dbReference type="InterPro" id="IPR051421">
    <property type="entry name" value="RNA_Proc_DNA_Dmg_Regulator"/>
</dbReference>
<dbReference type="GO" id="GO:0003723">
    <property type="term" value="F:RNA binding"/>
    <property type="evidence" value="ECO:0007669"/>
    <property type="project" value="InterPro"/>
</dbReference>
<dbReference type="Pfam" id="PF11931">
    <property type="entry name" value="SF3a60_Prp9_C"/>
    <property type="match status" value="1"/>
</dbReference>
<dbReference type="InterPro" id="IPR021966">
    <property type="entry name" value="SF3a60_bindingd"/>
</dbReference>
<evidence type="ECO:0000256" key="7">
    <source>
        <dbReference type="ARBA" id="ARBA00022833"/>
    </source>
</evidence>
<keyword evidence="8" id="KW-0508">mRNA splicing</keyword>
<name>A0AA35XB83_GEOBA</name>
<dbReference type="Pfam" id="PF12108">
    <property type="entry name" value="SF3a60_bindingd"/>
    <property type="match status" value="1"/>
</dbReference>
<keyword evidence="13" id="KW-1185">Reference proteome</keyword>
<protein>
    <submittedName>
        <fullName evidence="12">Splicing factor 3A subunit 3</fullName>
    </submittedName>
</protein>
<dbReference type="InterPro" id="IPR025086">
    <property type="entry name" value="SDE2/SF3A3_SAP"/>
</dbReference>
<evidence type="ECO:0000256" key="2">
    <source>
        <dbReference type="ARBA" id="ARBA00008776"/>
    </source>
</evidence>
<dbReference type="InterPro" id="IPR031774">
    <property type="entry name" value="SF3A3_dom"/>
</dbReference>
<evidence type="ECO:0000256" key="4">
    <source>
        <dbReference type="ARBA" id="ARBA00022664"/>
    </source>
</evidence>
<keyword evidence="6" id="KW-0863">Zinc-finger</keyword>
<feature type="region of interest" description="Disordered" evidence="10">
    <location>
        <begin position="356"/>
        <end position="385"/>
    </location>
</feature>
<sequence>MDTVIEAQRKLLEERERVEEALVKEKMLKKPNVKDQINSEHRQVGLVERSVECGKRLVELYHDNDGLRQEEIGIMGGPDEFAEFYRRLKHLKDHHRKYGGEGQTEEPMIMEFMKLDAERKKPSHELQNLVHFTDEESYGKFLDLHQLHDLFCNLKGVERVDYLTYLQSFDRLFDIPKERKTLEYRKYLEKLLEYLSGYIGSVQPLLDQSKIVSEVKRDAEEKWSTGTFPGWRKDTGSAMAKHSGAHLDLSAFSSPEELMSLGLDRLKSGLIALGLKCGGTLEERARRLFSTKGVPLESLDPALFARSKNPQGKFQEKQKEIALIEAQVYRFTEMLGEQRAATREDVERRMARTADELLEDQEEEEEEEEVESEPDDDEVPYNPKNLPLGWDGKPIPYWLYKLHGLNITYTCEICGNATYRGPKAFQRHFSEWRHAHGMRCLGIPNTAHFANVINIEDARALWEKIKMGKVEDAWAAENEEEYEDSIGNVVNKKTYEDLRRQGLL</sequence>
<organism evidence="12 13">
    <name type="scientific">Geodia barretti</name>
    <name type="common">Barrett's horny sponge</name>
    <dbReference type="NCBI Taxonomy" id="519541"/>
    <lineage>
        <taxon>Eukaryota</taxon>
        <taxon>Metazoa</taxon>
        <taxon>Porifera</taxon>
        <taxon>Demospongiae</taxon>
        <taxon>Heteroscleromorpha</taxon>
        <taxon>Tetractinellida</taxon>
        <taxon>Astrophorina</taxon>
        <taxon>Geodiidae</taxon>
        <taxon>Geodia</taxon>
    </lineage>
</organism>
<comment type="subcellular location">
    <subcellularLocation>
        <location evidence="1">Nucleus</location>
    </subcellularLocation>
</comment>
<keyword evidence="4" id="KW-0507">mRNA processing</keyword>
<keyword evidence="7" id="KW-0862">Zinc</keyword>
<accession>A0AA35XB83</accession>
<evidence type="ECO:0000256" key="6">
    <source>
        <dbReference type="ARBA" id="ARBA00022771"/>
    </source>
</evidence>
<dbReference type="InterPro" id="IPR000690">
    <property type="entry name" value="Matrin/U1-C_Znf_C2H2"/>
</dbReference>
<evidence type="ECO:0000313" key="13">
    <source>
        <dbReference type="Proteomes" id="UP001174909"/>
    </source>
</evidence>
<evidence type="ECO:0000259" key="11">
    <source>
        <dbReference type="PROSITE" id="PS50171"/>
    </source>
</evidence>
<dbReference type="AlphaFoldDB" id="A0AA35XB83"/>
<dbReference type="Proteomes" id="UP001174909">
    <property type="component" value="Unassembled WGS sequence"/>
</dbReference>
<feature type="domain" description="Matrin-type" evidence="11">
    <location>
        <begin position="409"/>
        <end position="440"/>
    </location>
</feature>
<dbReference type="PANTHER" id="PTHR12786:SF2">
    <property type="entry name" value="SPLICING FACTOR 3A SUBUNIT 3"/>
    <property type="match status" value="1"/>
</dbReference>
<dbReference type="Pfam" id="PF13297">
    <property type="entry name" value="SDE2_2C"/>
    <property type="match status" value="1"/>
</dbReference>
<dbReference type="InterPro" id="IPR024598">
    <property type="entry name" value="SF3a60/Prp9_C"/>
</dbReference>
<dbReference type="EMBL" id="CASHTH010003393">
    <property type="protein sequence ID" value="CAI8044397.1"/>
    <property type="molecule type" value="Genomic_DNA"/>
</dbReference>
<dbReference type="Pfam" id="PF16837">
    <property type="entry name" value="SF3A3"/>
    <property type="match status" value="1"/>
</dbReference>
<proteinExistence type="inferred from homology"/>
<feature type="compositionally biased region" description="Acidic residues" evidence="10">
    <location>
        <begin position="356"/>
        <end position="379"/>
    </location>
</feature>
<dbReference type="GO" id="GO:0005681">
    <property type="term" value="C:spliceosomal complex"/>
    <property type="evidence" value="ECO:0007669"/>
    <property type="project" value="InterPro"/>
</dbReference>
<evidence type="ECO:0000256" key="3">
    <source>
        <dbReference type="ARBA" id="ARBA00022553"/>
    </source>
</evidence>
<evidence type="ECO:0000256" key="8">
    <source>
        <dbReference type="ARBA" id="ARBA00023187"/>
    </source>
</evidence>
<gene>
    <name evidence="12" type="ORF">GBAR_LOCUS24631</name>
</gene>
<evidence type="ECO:0000256" key="1">
    <source>
        <dbReference type="ARBA" id="ARBA00004123"/>
    </source>
</evidence>
<evidence type="ECO:0000256" key="5">
    <source>
        <dbReference type="ARBA" id="ARBA00022723"/>
    </source>
</evidence>
<comment type="caution">
    <text evidence="12">The sequence shown here is derived from an EMBL/GenBank/DDBJ whole genome shotgun (WGS) entry which is preliminary data.</text>
</comment>